<comment type="caution">
    <text evidence="8">The sequence shown here is derived from an EMBL/GenBank/DDBJ whole genome shotgun (WGS) entry which is preliminary data.</text>
</comment>
<dbReference type="GeneID" id="42007172"/>
<dbReference type="CDD" id="cd00067">
    <property type="entry name" value="GAL4"/>
    <property type="match status" value="1"/>
</dbReference>
<dbReference type="GO" id="GO:0008270">
    <property type="term" value="F:zinc ion binding"/>
    <property type="evidence" value="ECO:0007669"/>
    <property type="project" value="InterPro"/>
</dbReference>
<dbReference type="Gene3D" id="4.10.240.10">
    <property type="entry name" value="Zn(2)-C6 fungal-type DNA-binding domain"/>
    <property type="match status" value="1"/>
</dbReference>
<sequence>MEGEAPVAKAVIACERCRAKKRKCCGTKPTCSNCQRAISRNVASACVYPEAPRKRGPKKGYREDINRKLSALEALIKPLQTGELQGKELNEVLEALKATAGRNTTASYEDDDEDQAPPQKRQRRPESSGGPLRSNQQVMYDDEEGEDAEPQMVSAANVLEMMLLDSPGSPGNSGNMMTRQSSASSWVNQSNVLESMFAPPSAPIFTNLSSIRIDEQTYASLGLSQDFFNMVNAPTPTTYPSIREISGGNGGQLSPLELHLVQVYFTYAHGVLPLFHEKEFFSELAPINKHPSYLLNVIYAMGALYSRHPALYSEYQSPTRASEIFYGRAVEAIDPERGGPKEGASLIQTQLLLGVFDYGALQSARAFMWTGMAFRIAIKCNMMHADDWRVASSDLYHFSAWKKETASIDAETRRRIFISCMKIDAFASMISGGLPFSIDETECRPLLAASDERERRETLHGVPGIADDEPWRSFLAGRPMNTVFDAKPPLSSLTEDPNGVGHLISSPSYSIHMWELSVISRQVGRYVRQLSHHSPIDNRNLSPSMSTVMSLLPPTPDGVTLYNAMLRWRATLPPEYRVWDSLEFFTGDTEIPLPHPSSSPAWTRNASLIFNEFFFLATLSMLHQPTITNTSRIYPVQYGKDSAYLSSAGVLIACHKILVYVIRSVHAVEGIMMPFSPDDSITARDIPISALYPPPPSQCADNPIMSFTVYSICAINLAYVSSNPIYRGKQMEFVNDIKTVIIPYLENLSRIWPVSATYSARLKKLLETLTTTTGSGTVTNYAAPDLCPSRDVAQQPDSTYDMSSSSGSSTTETPGSHRSTSPMHSPMNSGVANMNIGGDAVNQGYSNLPSPYSFLNNSPAPQ</sequence>
<dbReference type="InterPro" id="IPR050815">
    <property type="entry name" value="TF_fung"/>
</dbReference>
<keyword evidence="4" id="KW-0804">Transcription</keyword>
<feature type="compositionally biased region" description="Polar residues" evidence="6">
    <location>
        <begin position="843"/>
        <end position="862"/>
    </location>
</feature>
<evidence type="ECO:0000256" key="6">
    <source>
        <dbReference type="SAM" id="MobiDB-lite"/>
    </source>
</evidence>
<dbReference type="SMART" id="SM00066">
    <property type="entry name" value="GAL4"/>
    <property type="match status" value="1"/>
</dbReference>
<dbReference type="InterPro" id="IPR001138">
    <property type="entry name" value="Zn2Cys6_DnaBD"/>
</dbReference>
<feature type="region of interest" description="Disordered" evidence="6">
    <location>
        <begin position="163"/>
        <end position="182"/>
    </location>
</feature>
<dbReference type="PANTHER" id="PTHR47338">
    <property type="entry name" value="ZN(II)2CYS6 TRANSCRIPTION FACTOR (EUROFUNG)-RELATED"/>
    <property type="match status" value="1"/>
</dbReference>
<evidence type="ECO:0000313" key="9">
    <source>
        <dbReference type="Proteomes" id="UP000319731"/>
    </source>
</evidence>
<evidence type="ECO:0000256" key="4">
    <source>
        <dbReference type="ARBA" id="ARBA00023163"/>
    </source>
</evidence>
<dbReference type="InterPro" id="IPR036864">
    <property type="entry name" value="Zn2-C6_fun-type_DNA-bd_sf"/>
</dbReference>
<name>A0A507BYR6_9FUNG</name>
<evidence type="ECO:0000259" key="7">
    <source>
        <dbReference type="PROSITE" id="PS50048"/>
    </source>
</evidence>
<feature type="region of interest" description="Disordered" evidence="6">
    <location>
        <begin position="780"/>
        <end position="862"/>
    </location>
</feature>
<keyword evidence="2" id="KW-0479">Metal-binding</keyword>
<feature type="domain" description="Zn(2)-C6 fungal-type" evidence="7">
    <location>
        <begin position="13"/>
        <end position="48"/>
    </location>
</feature>
<dbReference type="SUPFAM" id="SSF57701">
    <property type="entry name" value="Zn2/Cys6 DNA-binding domain"/>
    <property type="match status" value="1"/>
</dbReference>
<dbReference type="Pfam" id="PF00172">
    <property type="entry name" value="Zn_clus"/>
    <property type="match status" value="1"/>
</dbReference>
<dbReference type="PANTHER" id="PTHR47338:SF5">
    <property type="entry name" value="ZN(II)2CYS6 TRANSCRIPTION FACTOR (EUROFUNG)"/>
    <property type="match status" value="1"/>
</dbReference>
<dbReference type="GO" id="GO:0000981">
    <property type="term" value="F:DNA-binding transcription factor activity, RNA polymerase II-specific"/>
    <property type="evidence" value="ECO:0007669"/>
    <property type="project" value="InterPro"/>
</dbReference>
<feature type="compositionally biased region" description="Low complexity" evidence="6">
    <location>
        <begin position="796"/>
        <end position="816"/>
    </location>
</feature>
<dbReference type="GO" id="GO:0006351">
    <property type="term" value="P:DNA-templated transcription"/>
    <property type="evidence" value="ECO:0007669"/>
    <property type="project" value="InterPro"/>
</dbReference>
<evidence type="ECO:0000256" key="2">
    <source>
        <dbReference type="ARBA" id="ARBA00022723"/>
    </source>
</evidence>
<evidence type="ECO:0000313" key="8">
    <source>
        <dbReference type="EMBL" id="TPX30485.1"/>
    </source>
</evidence>
<feature type="region of interest" description="Disordered" evidence="6">
    <location>
        <begin position="101"/>
        <end position="136"/>
    </location>
</feature>
<dbReference type="AlphaFoldDB" id="A0A507BYR6"/>
<dbReference type="GO" id="GO:0003677">
    <property type="term" value="F:DNA binding"/>
    <property type="evidence" value="ECO:0007669"/>
    <property type="project" value="InterPro"/>
</dbReference>
<dbReference type="CDD" id="cd12148">
    <property type="entry name" value="fungal_TF_MHR"/>
    <property type="match status" value="1"/>
</dbReference>
<keyword evidence="5" id="KW-0539">Nucleus</keyword>
<reference evidence="8 9" key="1">
    <citation type="journal article" date="2019" name="Sci. Rep.">
        <title>Comparative genomics of chytrid fungi reveal insights into the obligate biotrophic and pathogenic lifestyle of Synchytrium endobioticum.</title>
        <authorList>
            <person name="van de Vossenberg B.T.L.H."/>
            <person name="Warris S."/>
            <person name="Nguyen H.D.T."/>
            <person name="van Gent-Pelzer M.P.E."/>
            <person name="Joly D.L."/>
            <person name="van de Geest H.C."/>
            <person name="Bonants P.J.M."/>
            <person name="Smith D.S."/>
            <person name="Levesque C.A."/>
            <person name="van der Lee T.A.J."/>
        </authorList>
    </citation>
    <scope>NUCLEOTIDE SEQUENCE [LARGE SCALE GENOMIC DNA]</scope>
    <source>
        <strain evidence="8 9">JEL517</strain>
    </source>
</reference>
<organism evidence="8 9">
    <name type="scientific">Synchytrium microbalum</name>
    <dbReference type="NCBI Taxonomy" id="1806994"/>
    <lineage>
        <taxon>Eukaryota</taxon>
        <taxon>Fungi</taxon>
        <taxon>Fungi incertae sedis</taxon>
        <taxon>Chytridiomycota</taxon>
        <taxon>Chytridiomycota incertae sedis</taxon>
        <taxon>Chytridiomycetes</taxon>
        <taxon>Synchytriales</taxon>
        <taxon>Synchytriaceae</taxon>
        <taxon>Synchytrium</taxon>
    </lineage>
</organism>
<dbReference type="RefSeq" id="XP_031022140.1">
    <property type="nucleotide sequence ID" value="XM_031171875.1"/>
</dbReference>
<dbReference type="Pfam" id="PF04082">
    <property type="entry name" value="Fungal_trans"/>
    <property type="match status" value="1"/>
</dbReference>
<dbReference type="EMBL" id="QEAO01000068">
    <property type="protein sequence ID" value="TPX30485.1"/>
    <property type="molecule type" value="Genomic_DNA"/>
</dbReference>
<dbReference type="Proteomes" id="UP000319731">
    <property type="component" value="Unassembled WGS sequence"/>
</dbReference>
<dbReference type="GO" id="GO:0005634">
    <property type="term" value="C:nucleus"/>
    <property type="evidence" value="ECO:0007669"/>
    <property type="project" value="UniProtKB-SubCell"/>
</dbReference>
<feature type="compositionally biased region" description="Polar residues" evidence="6">
    <location>
        <begin position="817"/>
        <end position="832"/>
    </location>
</feature>
<dbReference type="InterPro" id="IPR007219">
    <property type="entry name" value="XnlR_reg_dom"/>
</dbReference>
<gene>
    <name evidence="8" type="ORF">SmJEL517_g05949</name>
</gene>
<keyword evidence="9" id="KW-1185">Reference proteome</keyword>
<proteinExistence type="predicted"/>
<accession>A0A507BYR6</accession>
<keyword evidence="3" id="KW-0805">Transcription regulation</keyword>
<evidence type="ECO:0000256" key="3">
    <source>
        <dbReference type="ARBA" id="ARBA00023015"/>
    </source>
</evidence>
<comment type="subcellular location">
    <subcellularLocation>
        <location evidence="1">Nucleus</location>
    </subcellularLocation>
</comment>
<protein>
    <recommendedName>
        <fullName evidence="7">Zn(2)-C6 fungal-type domain-containing protein</fullName>
    </recommendedName>
</protein>
<dbReference type="PROSITE" id="PS50048">
    <property type="entry name" value="ZN2_CY6_FUNGAL_2"/>
    <property type="match status" value="1"/>
</dbReference>
<evidence type="ECO:0000256" key="5">
    <source>
        <dbReference type="ARBA" id="ARBA00023242"/>
    </source>
</evidence>
<dbReference type="OrthoDB" id="2112096at2759"/>
<evidence type="ECO:0000256" key="1">
    <source>
        <dbReference type="ARBA" id="ARBA00004123"/>
    </source>
</evidence>
<feature type="compositionally biased region" description="Polar residues" evidence="6">
    <location>
        <begin position="169"/>
        <end position="182"/>
    </location>
</feature>